<dbReference type="EMBL" id="CP003804">
    <property type="protein sequence ID" value="AGF47663.1"/>
    <property type="molecule type" value="Genomic_DNA"/>
</dbReference>
<reference evidence="3 4" key="1">
    <citation type="journal article" date="2013" name="Genome Biol. Evol.">
        <title>Genome evolution and phylogenomic analysis of candidatus kinetoplastibacterium, the betaproteobacterial endosymbionts of strigomonas and angomonas.</title>
        <authorList>
            <person name="Alves J.M."/>
            <person name="Serrano M.G."/>
            <person name="Maia da Silva F."/>
            <person name="Voegtly L.J."/>
            <person name="Matveyev A.V."/>
            <person name="Teixeira M.M."/>
            <person name="Camargo E.P."/>
            <person name="Buck G.A."/>
        </authorList>
    </citation>
    <scope>NUCLEOTIDE SEQUENCE [LARGE SCALE GENOMIC DNA]</scope>
    <source>
        <strain evidence="3 4">TCC036E</strain>
    </source>
</reference>
<evidence type="ECO:0000256" key="2">
    <source>
        <dbReference type="HAMAP-Rule" id="MF_01527"/>
    </source>
</evidence>
<dbReference type="InterPro" id="IPR022838">
    <property type="entry name" value="GTP_cyclohydrolase_FolE2"/>
</dbReference>
<organism evidence="3 4">
    <name type="scientific">Candidatus Kinetoplastidibacterium crithidiae TCC036E</name>
    <dbReference type="NCBI Taxonomy" id="1208918"/>
    <lineage>
        <taxon>Bacteria</taxon>
        <taxon>Pseudomonadati</taxon>
        <taxon>Pseudomonadota</taxon>
        <taxon>Betaproteobacteria</taxon>
        <taxon>Candidatus Kinetoplastidibacterium</taxon>
    </lineage>
</organism>
<dbReference type="PANTHER" id="PTHR36445:SF1">
    <property type="entry name" value="GTP CYCLOHYDROLASE MPTA"/>
    <property type="match status" value="1"/>
</dbReference>
<dbReference type="GO" id="GO:0003934">
    <property type="term" value="F:GTP cyclohydrolase I activity"/>
    <property type="evidence" value="ECO:0007669"/>
    <property type="project" value="UniProtKB-UniRule"/>
</dbReference>
<dbReference type="KEGG" id="kct:CDEE_0649"/>
<sequence>MDINKINTNSVIPDIQSLVDARKIPIKRVGIRNICLPTNISDASSIIQNTIANWTMTVSLSENDKGTHMSRFIVLLENYRTKILTPALFGSMSLEMLTLLNAINGDISLSFPFFIEKTAPVSKSKSLMDYKVEWIVRATEKIKTEFELIIQIPVTSLCPCSKAISSYGAHNQRSNITISLVFNDYSDIKMSDFIVLAEKESSCELWSLLKRPDEKYVTEYAYENPKFVEDLVRDLAASIDKKFLNIKKYRIEAENFESIHNHSAYAMVEKSV</sequence>
<dbReference type="HAMAP" id="MF_01527_B">
    <property type="entry name" value="GTP_cyclohydrol_B"/>
    <property type="match status" value="1"/>
</dbReference>
<dbReference type="InterPro" id="IPR003801">
    <property type="entry name" value="GTP_cyclohydrolase_FolE2/MptA"/>
</dbReference>
<comment type="similarity">
    <text evidence="2">Belongs to the GTP cyclohydrolase IV family.</text>
</comment>
<dbReference type="Gene3D" id="3.10.270.10">
    <property type="entry name" value="Urate Oxidase"/>
    <property type="match status" value="1"/>
</dbReference>
<evidence type="ECO:0000313" key="4">
    <source>
        <dbReference type="Proteomes" id="UP000011686"/>
    </source>
</evidence>
<dbReference type="PANTHER" id="PTHR36445">
    <property type="entry name" value="GTP CYCLOHYDROLASE MPTA"/>
    <property type="match status" value="1"/>
</dbReference>
<name>M1L4P5_9PROT</name>
<evidence type="ECO:0000256" key="1">
    <source>
        <dbReference type="ARBA" id="ARBA00022801"/>
    </source>
</evidence>
<dbReference type="Pfam" id="PF02649">
    <property type="entry name" value="GCHY-1"/>
    <property type="match status" value="1"/>
</dbReference>
<evidence type="ECO:0000313" key="3">
    <source>
        <dbReference type="EMBL" id="AGF47663.1"/>
    </source>
</evidence>
<keyword evidence="1 2" id="KW-0378">Hydrolase</keyword>
<dbReference type="EC" id="3.5.4.16" evidence="2"/>
<dbReference type="AlphaFoldDB" id="M1L4P5"/>
<gene>
    <name evidence="2" type="primary">folE2</name>
    <name evidence="3" type="ORF">CDEE_0649</name>
</gene>
<dbReference type="GO" id="GO:0046654">
    <property type="term" value="P:tetrahydrofolate biosynthetic process"/>
    <property type="evidence" value="ECO:0007669"/>
    <property type="project" value="UniProtKB-UniRule"/>
</dbReference>
<accession>M1L4P5</accession>
<dbReference type="RefSeq" id="WP_015238500.1">
    <property type="nucleotide sequence ID" value="NC_020283.1"/>
</dbReference>
<comment type="pathway">
    <text evidence="2">Cofactor biosynthesis; 7,8-dihydroneopterin triphosphate biosynthesis; 7,8-dihydroneopterin triphosphate from GTP: step 1/1.</text>
</comment>
<dbReference type="HOGENOM" id="CLU_062816_1_1_4"/>
<dbReference type="eggNOG" id="COG1469">
    <property type="taxonomic scope" value="Bacteria"/>
</dbReference>
<comment type="catalytic activity">
    <reaction evidence="2">
        <text>GTP + H2O = 7,8-dihydroneopterin 3'-triphosphate + formate + H(+)</text>
        <dbReference type="Rhea" id="RHEA:17473"/>
        <dbReference type="ChEBI" id="CHEBI:15377"/>
        <dbReference type="ChEBI" id="CHEBI:15378"/>
        <dbReference type="ChEBI" id="CHEBI:15740"/>
        <dbReference type="ChEBI" id="CHEBI:37565"/>
        <dbReference type="ChEBI" id="CHEBI:58462"/>
        <dbReference type="EC" id="3.5.4.16"/>
    </reaction>
</comment>
<comment type="function">
    <text evidence="2">Converts GTP to 7,8-dihydroneopterin triphosphate.</text>
</comment>
<dbReference type="STRING" id="1208918.CDEE_0649"/>
<protein>
    <recommendedName>
        <fullName evidence="2">GTP cyclohydrolase FolE2</fullName>
        <ecNumber evidence="2">3.5.4.16</ecNumber>
    </recommendedName>
</protein>
<keyword evidence="4" id="KW-1185">Reference proteome</keyword>
<proteinExistence type="inferred from homology"/>
<feature type="site" description="May be catalytically important" evidence="2">
    <location>
        <position position="158"/>
    </location>
</feature>
<dbReference type="NCBIfam" id="NF010200">
    <property type="entry name" value="PRK13674.1-1"/>
    <property type="match status" value="1"/>
</dbReference>
<dbReference type="PATRIC" id="fig|1208918.3.peg.363"/>
<dbReference type="Proteomes" id="UP000011686">
    <property type="component" value="Chromosome"/>
</dbReference>
<dbReference type="UniPathway" id="UPA00848">
    <property type="reaction ID" value="UER00151"/>
</dbReference>